<evidence type="ECO:0000313" key="3">
    <source>
        <dbReference type="Proteomes" id="UP000290365"/>
    </source>
</evidence>
<feature type="domain" description="Beta-lactamase class A catalytic" evidence="1">
    <location>
        <begin position="31"/>
        <end position="232"/>
    </location>
</feature>
<gene>
    <name evidence="2" type="ORF">EPA93_27375</name>
</gene>
<dbReference type="PANTHER" id="PTHR35333">
    <property type="entry name" value="BETA-LACTAMASE"/>
    <property type="match status" value="1"/>
</dbReference>
<dbReference type="GO" id="GO:0008800">
    <property type="term" value="F:beta-lactamase activity"/>
    <property type="evidence" value="ECO:0007669"/>
    <property type="project" value="InterPro"/>
</dbReference>
<keyword evidence="3" id="KW-1185">Reference proteome</keyword>
<evidence type="ECO:0000259" key="1">
    <source>
        <dbReference type="Pfam" id="PF13354"/>
    </source>
</evidence>
<dbReference type="Pfam" id="PF13354">
    <property type="entry name" value="Beta-lactamase2"/>
    <property type="match status" value="1"/>
</dbReference>
<dbReference type="KEGG" id="kbs:EPA93_27375"/>
<dbReference type="Gene3D" id="3.40.710.10">
    <property type="entry name" value="DD-peptidase/beta-lactamase superfamily"/>
    <property type="match status" value="1"/>
</dbReference>
<name>A0A4P6JVW5_KTERU</name>
<dbReference type="InterPro" id="IPR045155">
    <property type="entry name" value="Beta-lactam_cat"/>
</dbReference>
<dbReference type="GO" id="GO:0046677">
    <property type="term" value="P:response to antibiotic"/>
    <property type="evidence" value="ECO:0007669"/>
    <property type="project" value="InterPro"/>
</dbReference>
<dbReference type="EMBL" id="CP035758">
    <property type="protein sequence ID" value="QBD79500.1"/>
    <property type="molecule type" value="Genomic_DNA"/>
</dbReference>
<dbReference type="RefSeq" id="WP_129890552.1">
    <property type="nucleotide sequence ID" value="NZ_CP035758.1"/>
</dbReference>
<organism evidence="2 3">
    <name type="scientific">Ktedonosporobacter rubrisoli</name>
    <dbReference type="NCBI Taxonomy" id="2509675"/>
    <lineage>
        <taxon>Bacteria</taxon>
        <taxon>Bacillati</taxon>
        <taxon>Chloroflexota</taxon>
        <taxon>Ktedonobacteria</taxon>
        <taxon>Ktedonobacterales</taxon>
        <taxon>Ktedonosporobacteraceae</taxon>
        <taxon>Ktedonosporobacter</taxon>
    </lineage>
</organism>
<evidence type="ECO:0000313" key="2">
    <source>
        <dbReference type="EMBL" id="QBD79500.1"/>
    </source>
</evidence>
<dbReference type="InterPro" id="IPR012338">
    <property type="entry name" value="Beta-lactam/transpept-like"/>
</dbReference>
<dbReference type="OrthoDB" id="9775096at2"/>
<protein>
    <submittedName>
        <fullName evidence="2">Serine hydrolase</fullName>
    </submittedName>
</protein>
<dbReference type="PANTHER" id="PTHR35333:SF3">
    <property type="entry name" value="BETA-LACTAMASE-TYPE TRANSPEPTIDASE FOLD CONTAINING PROTEIN"/>
    <property type="match status" value="1"/>
</dbReference>
<proteinExistence type="predicted"/>
<accession>A0A4P6JVW5</accession>
<keyword evidence="2" id="KW-0378">Hydrolase</keyword>
<dbReference type="AlphaFoldDB" id="A0A4P6JVW5"/>
<dbReference type="Proteomes" id="UP000290365">
    <property type="component" value="Chromosome"/>
</dbReference>
<reference evidence="2 3" key="1">
    <citation type="submission" date="2019-01" db="EMBL/GenBank/DDBJ databases">
        <title>Ktedonosporobacter rubrisoli SCAWS-G2.</title>
        <authorList>
            <person name="Huang Y."/>
            <person name="Yan B."/>
        </authorList>
    </citation>
    <scope>NUCLEOTIDE SEQUENCE [LARGE SCALE GENOMIC DNA]</scope>
    <source>
        <strain evidence="2 3">SCAWS-G2</strain>
    </source>
</reference>
<sequence length="258" mass="28296">MQEQIEQELARLGGRSSCIVMRMEKAVPQDLVSINPNTLYPAASLVKVPILLEVARQVASGRLSWEEGHAVPEAARATSAGVLADLSAELRLSVHDLAHLMITISDNTAANVLLDLVGMDAVNATMQELGLPSIRLERHFMDLEARAAGRDNWATAGDMARLFAYLCTPEVPEREHIIDFLLQQNDTTILPAYWGEDIPFAHKTGGLAGIIHDAGILFPQQKPDMPLIIVAMTADQSDEPLTRYVLARVGQLIYQRPT</sequence>
<dbReference type="SUPFAM" id="SSF56601">
    <property type="entry name" value="beta-lactamase/transpeptidase-like"/>
    <property type="match status" value="1"/>
</dbReference>
<dbReference type="InterPro" id="IPR000871">
    <property type="entry name" value="Beta-lactam_class-A"/>
</dbReference>
<dbReference type="GO" id="GO:0030655">
    <property type="term" value="P:beta-lactam antibiotic catabolic process"/>
    <property type="evidence" value="ECO:0007669"/>
    <property type="project" value="InterPro"/>
</dbReference>